<comment type="caution">
    <text evidence="2">The sequence shown here is derived from an EMBL/GenBank/DDBJ whole genome shotgun (WGS) entry which is preliminary data.</text>
</comment>
<dbReference type="AlphaFoldDB" id="A0A4R5AFV2"/>
<sequence length="161" mass="18706">MESTSTERRDELFDTARDIRKIELADYYRADEETFSAWKQGRKVDLEGWRNDLRQMTDAGRTWQRIKIVSEPLSDYQKMSLEIAVPEEDLRWLPRRLVSAVPLPGNDCFIFDSKIVAFNVLDGTGNRTEIQLTEDAQIVRFCVEAFSRAWGLAIPNGRYNP</sequence>
<dbReference type="Pfam" id="PF21806">
    <property type="entry name" value="DUF6879"/>
    <property type="match status" value="1"/>
</dbReference>
<dbReference type="RefSeq" id="WP_131901825.1">
    <property type="nucleotide sequence ID" value="NZ_SMKU01000315.1"/>
</dbReference>
<protein>
    <recommendedName>
        <fullName evidence="1">DUF6879 domain-containing protein</fullName>
    </recommendedName>
</protein>
<keyword evidence="3" id="KW-1185">Reference proteome</keyword>
<accession>A0A4R5AFV2</accession>
<proteinExistence type="predicted"/>
<evidence type="ECO:0000259" key="1">
    <source>
        <dbReference type="Pfam" id="PF21806"/>
    </source>
</evidence>
<dbReference type="Proteomes" id="UP000294513">
    <property type="component" value="Unassembled WGS sequence"/>
</dbReference>
<dbReference type="OrthoDB" id="4562627at2"/>
<feature type="domain" description="DUF6879" evidence="1">
    <location>
        <begin position="9"/>
        <end position="159"/>
    </location>
</feature>
<evidence type="ECO:0000313" key="3">
    <source>
        <dbReference type="Proteomes" id="UP000294513"/>
    </source>
</evidence>
<dbReference type="EMBL" id="SMKU01000315">
    <property type="protein sequence ID" value="TDD69784.1"/>
    <property type="molecule type" value="Genomic_DNA"/>
</dbReference>
<evidence type="ECO:0000313" key="2">
    <source>
        <dbReference type="EMBL" id="TDD69784.1"/>
    </source>
</evidence>
<dbReference type="InterPro" id="IPR049244">
    <property type="entry name" value="DUF6879"/>
</dbReference>
<gene>
    <name evidence="2" type="ORF">E1298_37155</name>
</gene>
<name>A0A4R5AFV2_9ACTN</name>
<organism evidence="2 3">
    <name type="scientific">Actinomadura rubrisoli</name>
    <dbReference type="NCBI Taxonomy" id="2530368"/>
    <lineage>
        <taxon>Bacteria</taxon>
        <taxon>Bacillati</taxon>
        <taxon>Actinomycetota</taxon>
        <taxon>Actinomycetes</taxon>
        <taxon>Streptosporangiales</taxon>
        <taxon>Thermomonosporaceae</taxon>
        <taxon>Actinomadura</taxon>
    </lineage>
</organism>
<reference evidence="2 3" key="1">
    <citation type="submission" date="2019-03" db="EMBL/GenBank/DDBJ databases">
        <title>Draft genome sequences of novel Actinobacteria.</title>
        <authorList>
            <person name="Sahin N."/>
            <person name="Ay H."/>
            <person name="Saygin H."/>
        </authorList>
    </citation>
    <scope>NUCLEOTIDE SEQUENCE [LARGE SCALE GENOMIC DNA]</scope>
    <source>
        <strain evidence="2 3">H3C3</strain>
    </source>
</reference>